<dbReference type="AlphaFoldDB" id="A0A6H0S2P8"/>
<dbReference type="RefSeq" id="WP_141562749.1">
    <property type="nucleotide sequence ID" value="NZ_CP038799.1"/>
</dbReference>
<evidence type="ECO:0000313" key="2">
    <source>
        <dbReference type="Proteomes" id="UP000501849"/>
    </source>
</evidence>
<reference evidence="1 2" key="1">
    <citation type="submission" date="2019-04" db="EMBL/GenBank/DDBJ databases">
        <title>Draft, Whole-Genome Sequence of the Anthracene-degrading Mycobacterium frederiksbergense LB501T, Isolated from a Polycyclic Aromatic Hydrocarbon (PAH)-Contaminated Soil.</title>
        <authorList>
            <person name="Augelletti F."/>
        </authorList>
    </citation>
    <scope>NUCLEOTIDE SEQUENCE [LARGE SCALE GENOMIC DNA]</scope>
    <source>
        <strain evidence="1 2">LB 501T</strain>
    </source>
</reference>
<organism evidence="1 2">
    <name type="scientific">Mycolicibacterium frederiksbergense</name>
    <dbReference type="NCBI Taxonomy" id="117567"/>
    <lineage>
        <taxon>Bacteria</taxon>
        <taxon>Bacillati</taxon>
        <taxon>Actinomycetota</taxon>
        <taxon>Actinomycetes</taxon>
        <taxon>Mycobacteriales</taxon>
        <taxon>Mycobacteriaceae</taxon>
        <taxon>Mycolicibacterium</taxon>
    </lineage>
</organism>
<dbReference type="KEGG" id="mfre:EXE63_06655"/>
<sequence>MMIILGKVRLFSRPHAEAHPQVLIIAPGCDRTSQRHATTVELTPASSHSSRASFNSNIGVGAVAGQHTIEVDDARGSQ</sequence>
<evidence type="ECO:0000313" key="1">
    <source>
        <dbReference type="EMBL" id="QIV80605.1"/>
    </source>
</evidence>
<keyword evidence="2" id="KW-1185">Reference proteome</keyword>
<dbReference type="EMBL" id="CP038799">
    <property type="protein sequence ID" value="QIV80605.1"/>
    <property type="molecule type" value="Genomic_DNA"/>
</dbReference>
<gene>
    <name evidence="1" type="ORF">EXE63_06655</name>
</gene>
<dbReference type="Proteomes" id="UP000501849">
    <property type="component" value="Chromosome"/>
</dbReference>
<protein>
    <submittedName>
        <fullName evidence="1">Uncharacterized protein</fullName>
    </submittedName>
</protein>
<proteinExistence type="predicted"/>
<accession>A0A6H0S2P8</accession>
<name>A0A6H0S2P8_9MYCO</name>